<protein>
    <submittedName>
        <fullName evidence="1">Uncharacterized protein</fullName>
    </submittedName>
</protein>
<dbReference type="EMBL" id="JACIEJ010000001">
    <property type="protein sequence ID" value="MBB3984213.1"/>
    <property type="molecule type" value="Genomic_DNA"/>
</dbReference>
<organism evidence="1 2">
    <name type="scientific">Sagittula marina</name>
    <dbReference type="NCBI Taxonomy" id="943940"/>
    <lineage>
        <taxon>Bacteria</taxon>
        <taxon>Pseudomonadati</taxon>
        <taxon>Pseudomonadota</taxon>
        <taxon>Alphaproteobacteria</taxon>
        <taxon>Rhodobacterales</taxon>
        <taxon>Roseobacteraceae</taxon>
        <taxon>Sagittula</taxon>
    </lineage>
</organism>
<name>A0A7W6GR50_9RHOB</name>
<accession>A0A7W6GR50</accession>
<comment type="caution">
    <text evidence="1">The sequence shown here is derived from an EMBL/GenBank/DDBJ whole genome shotgun (WGS) entry which is preliminary data.</text>
</comment>
<keyword evidence="2" id="KW-1185">Reference proteome</keyword>
<proteinExistence type="predicted"/>
<dbReference type="Proteomes" id="UP000541426">
    <property type="component" value="Unassembled WGS sequence"/>
</dbReference>
<evidence type="ECO:0000313" key="2">
    <source>
        <dbReference type="Proteomes" id="UP000541426"/>
    </source>
</evidence>
<gene>
    <name evidence="1" type="ORF">GGQ68_000524</name>
</gene>
<evidence type="ECO:0000313" key="1">
    <source>
        <dbReference type="EMBL" id="MBB3984213.1"/>
    </source>
</evidence>
<reference evidence="1 2" key="1">
    <citation type="submission" date="2020-08" db="EMBL/GenBank/DDBJ databases">
        <title>Genomic Encyclopedia of Type Strains, Phase IV (KMG-IV): sequencing the most valuable type-strain genomes for metagenomic binning, comparative biology and taxonomic classification.</title>
        <authorList>
            <person name="Goeker M."/>
        </authorList>
    </citation>
    <scope>NUCLEOTIDE SEQUENCE [LARGE SCALE GENOMIC DNA]</scope>
    <source>
        <strain evidence="1 2">DSM 102235</strain>
    </source>
</reference>
<dbReference type="AlphaFoldDB" id="A0A7W6GR50"/>
<sequence>MKAAGLSTLLKVGTELAVRGPADPRRGAGYRHSGRSADCKLPVAGRANTDHPARLLSAGNRELLRVIHEEKPASRWNNWANSSAVPRQTFRARSRSWRVSAAFACEWGKDSTGFPRSFVTGLTWSCADQASQERNPQMKVRNPDVAVRAALYLRVFSLHQPAGRTCRVDPQTSASRAMHGAKRGAISLRDLHGGWRVGHR</sequence>